<evidence type="ECO:0000313" key="11">
    <source>
        <dbReference type="Proteomes" id="UP000051612"/>
    </source>
</evidence>
<evidence type="ECO:0000256" key="5">
    <source>
        <dbReference type="ARBA" id="ARBA00022912"/>
    </source>
</evidence>
<dbReference type="RefSeq" id="WP_056959511.1">
    <property type="nucleotide sequence ID" value="NZ_AYYN01000140.1"/>
</dbReference>
<evidence type="ECO:0000256" key="1">
    <source>
        <dbReference type="ARBA" id="ARBA00001936"/>
    </source>
</evidence>
<name>A0A0R2BAS3_9LACO</name>
<dbReference type="SMART" id="SM00331">
    <property type="entry name" value="PP2C_SIG"/>
    <property type="match status" value="1"/>
</dbReference>
<dbReference type="PANTHER" id="PTHR13832:SF860">
    <property type="entry name" value="PROTEIN PHOSPHATASE PHPP"/>
    <property type="match status" value="1"/>
</dbReference>
<evidence type="ECO:0000259" key="9">
    <source>
        <dbReference type="PROSITE" id="PS51746"/>
    </source>
</evidence>
<evidence type="ECO:0000256" key="8">
    <source>
        <dbReference type="ARBA" id="ARBA00048336"/>
    </source>
</evidence>
<accession>A0A0R2BAS3</accession>
<evidence type="ECO:0000256" key="6">
    <source>
        <dbReference type="ARBA" id="ARBA00023211"/>
    </source>
</evidence>
<dbReference type="GO" id="GO:0046872">
    <property type="term" value="F:metal ion binding"/>
    <property type="evidence" value="ECO:0007669"/>
    <property type="project" value="UniProtKB-KW"/>
</dbReference>
<feature type="domain" description="PPM-type phosphatase" evidence="9">
    <location>
        <begin position="2"/>
        <end position="242"/>
    </location>
</feature>
<dbReference type="PATRIC" id="fig|1423772.3.peg.985"/>
<dbReference type="InterPro" id="IPR015655">
    <property type="entry name" value="PP2C"/>
</dbReference>
<dbReference type="NCBIfam" id="NF033484">
    <property type="entry name" value="Stp1_PP2C_phos"/>
    <property type="match status" value="1"/>
</dbReference>
<keyword evidence="3" id="KW-0479">Metal-binding</keyword>
<sequence length="249" mass="27495">MKIAYTSDVGQVRQVNEDRVATFKNKAGFSFAIVADGLGGHLGGEVASEMAVSHLGYLFEQTELSDATAAIKWLEDQVIVENNSILKRADQYQDLAGMGTTLVCAMIFNDQIAISNIGDSRAYLLHAGKFEQITEDHSYVNELVKRGEISKEEAKHHPHKNIITRTLGVSKQAKIDSCILKLLPTDMYLLCSDGLTNMLDDEKIKQILELPALSLQEKAEKLIEQANLAGGSDNITVLIIWSDEEDDEK</sequence>
<dbReference type="GO" id="GO:0004722">
    <property type="term" value="F:protein serine/threonine phosphatase activity"/>
    <property type="evidence" value="ECO:0007669"/>
    <property type="project" value="UniProtKB-EC"/>
</dbReference>
<dbReference type="CDD" id="cd00143">
    <property type="entry name" value="PP2Cc"/>
    <property type="match status" value="1"/>
</dbReference>
<dbReference type="AlphaFoldDB" id="A0A0R2BAS3"/>
<evidence type="ECO:0000256" key="4">
    <source>
        <dbReference type="ARBA" id="ARBA00022801"/>
    </source>
</evidence>
<keyword evidence="5" id="KW-0904">Protein phosphatase</keyword>
<evidence type="ECO:0000313" key="10">
    <source>
        <dbReference type="EMBL" id="KRM73643.1"/>
    </source>
</evidence>
<dbReference type="Pfam" id="PF13672">
    <property type="entry name" value="PP2C_2"/>
    <property type="match status" value="1"/>
</dbReference>
<gene>
    <name evidence="10" type="ORF">FC48_GL000911</name>
</gene>
<evidence type="ECO:0000256" key="2">
    <source>
        <dbReference type="ARBA" id="ARBA00013081"/>
    </source>
</evidence>
<comment type="catalytic activity">
    <reaction evidence="8">
        <text>O-phospho-L-threonyl-[protein] + H2O = L-threonyl-[protein] + phosphate</text>
        <dbReference type="Rhea" id="RHEA:47004"/>
        <dbReference type="Rhea" id="RHEA-COMP:11060"/>
        <dbReference type="Rhea" id="RHEA-COMP:11605"/>
        <dbReference type="ChEBI" id="CHEBI:15377"/>
        <dbReference type="ChEBI" id="CHEBI:30013"/>
        <dbReference type="ChEBI" id="CHEBI:43474"/>
        <dbReference type="ChEBI" id="CHEBI:61977"/>
        <dbReference type="EC" id="3.1.3.16"/>
    </reaction>
</comment>
<evidence type="ECO:0000256" key="3">
    <source>
        <dbReference type="ARBA" id="ARBA00022723"/>
    </source>
</evidence>
<dbReference type="EC" id="3.1.3.16" evidence="2"/>
<dbReference type="FunFam" id="3.60.40.10:FF:000002">
    <property type="entry name" value="Serine/threonine phosphatase stp"/>
    <property type="match status" value="1"/>
</dbReference>
<keyword evidence="4" id="KW-0378">Hydrolase</keyword>
<dbReference type="Proteomes" id="UP000051612">
    <property type="component" value="Unassembled WGS sequence"/>
</dbReference>
<proteinExistence type="predicted"/>
<dbReference type="EMBL" id="AYYN01000140">
    <property type="protein sequence ID" value="KRM73643.1"/>
    <property type="molecule type" value="Genomic_DNA"/>
</dbReference>
<dbReference type="InterPro" id="IPR001932">
    <property type="entry name" value="PPM-type_phosphatase-like_dom"/>
</dbReference>
<comment type="caution">
    <text evidence="10">The sequence shown here is derived from an EMBL/GenBank/DDBJ whole genome shotgun (WGS) entry which is preliminary data.</text>
</comment>
<comment type="catalytic activity">
    <reaction evidence="7">
        <text>O-phospho-L-seryl-[protein] + H2O = L-seryl-[protein] + phosphate</text>
        <dbReference type="Rhea" id="RHEA:20629"/>
        <dbReference type="Rhea" id="RHEA-COMP:9863"/>
        <dbReference type="Rhea" id="RHEA-COMP:11604"/>
        <dbReference type="ChEBI" id="CHEBI:15377"/>
        <dbReference type="ChEBI" id="CHEBI:29999"/>
        <dbReference type="ChEBI" id="CHEBI:43474"/>
        <dbReference type="ChEBI" id="CHEBI:83421"/>
        <dbReference type="EC" id="3.1.3.16"/>
    </reaction>
</comment>
<dbReference type="SUPFAM" id="SSF81606">
    <property type="entry name" value="PP2C-like"/>
    <property type="match status" value="1"/>
</dbReference>
<dbReference type="PANTHER" id="PTHR13832">
    <property type="entry name" value="PROTEIN PHOSPHATASE 2C"/>
    <property type="match status" value="1"/>
</dbReference>
<dbReference type="PROSITE" id="PS51746">
    <property type="entry name" value="PPM_2"/>
    <property type="match status" value="1"/>
</dbReference>
<keyword evidence="6" id="KW-0464">Manganese</keyword>
<protein>
    <recommendedName>
        <fullName evidence="2">protein-serine/threonine phosphatase</fullName>
        <ecNumber evidence="2">3.1.3.16</ecNumber>
    </recommendedName>
</protein>
<dbReference type="SMART" id="SM00332">
    <property type="entry name" value="PP2Cc"/>
    <property type="match status" value="1"/>
</dbReference>
<dbReference type="InterPro" id="IPR036457">
    <property type="entry name" value="PPM-type-like_dom_sf"/>
</dbReference>
<organism evidence="10 11">
    <name type="scientific">Ligilactobacillus murinus DSM 20452 = NBRC 14221</name>
    <dbReference type="NCBI Taxonomy" id="1423772"/>
    <lineage>
        <taxon>Bacteria</taxon>
        <taxon>Bacillati</taxon>
        <taxon>Bacillota</taxon>
        <taxon>Bacilli</taxon>
        <taxon>Lactobacillales</taxon>
        <taxon>Lactobacillaceae</taxon>
        <taxon>Ligilactobacillus</taxon>
    </lineage>
</organism>
<reference evidence="10 11" key="1">
    <citation type="journal article" date="2015" name="Genome Announc.">
        <title>Expanding the biotechnology potential of lactobacilli through comparative genomics of 213 strains and associated genera.</title>
        <authorList>
            <person name="Sun Z."/>
            <person name="Harris H.M."/>
            <person name="McCann A."/>
            <person name="Guo C."/>
            <person name="Argimon S."/>
            <person name="Zhang W."/>
            <person name="Yang X."/>
            <person name="Jeffery I.B."/>
            <person name="Cooney J.C."/>
            <person name="Kagawa T.F."/>
            <person name="Liu W."/>
            <person name="Song Y."/>
            <person name="Salvetti E."/>
            <person name="Wrobel A."/>
            <person name="Rasinkangas P."/>
            <person name="Parkhill J."/>
            <person name="Rea M.C."/>
            <person name="O'Sullivan O."/>
            <person name="Ritari J."/>
            <person name="Douillard F.P."/>
            <person name="Paul Ross R."/>
            <person name="Yang R."/>
            <person name="Briner A.E."/>
            <person name="Felis G.E."/>
            <person name="de Vos W.M."/>
            <person name="Barrangou R."/>
            <person name="Klaenhammer T.R."/>
            <person name="Caufield P.W."/>
            <person name="Cui Y."/>
            <person name="Zhang H."/>
            <person name="O'Toole P.W."/>
        </authorList>
    </citation>
    <scope>NUCLEOTIDE SEQUENCE [LARGE SCALE GENOMIC DNA]</scope>
    <source>
        <strain evidence="10 11">DSM 20452</strain>
    </source>
</reference>
<dbReference type="Gene3D" id="3.60.40.10">
    <property type="entry name" value="PPM-type phosphatase domain"/>
    <property type="match status" value="1"/>
</dbReference>
<comment type="cofactor">
    <cofactor evidence="1">
        <name>Mn(2+)</name>
        <dbReference type="ChEBI" id="CHEBI:29035"/>
    </cofactor>
</comment>
<evidence type="ECO:0000256" key="7">
    <source>
        <dbReference type="ARBA" id="ARBA00047761"/>
    </source>
</evidence>